<dbReference type="EMBL" id="CAUJNA010003704">
    <property type="protein sequence ID" value="CAJ1408104.1"/>
    <property type="molecule type" value="Genomic_DNA"/>
</dbReference>
<organism evidence="2 3">
    <name type="scientific">Effrenium voratum</name>
    <dbReference type="NCBI Taxonomy" id="2562239"/>
    <lineage>
        <taxon>Eukaryota</taxon>
        <taxon>Sar</taxon>
        <taxon>Alveolata</taxon>
        <taxon>Dinophyceae</taxon>
        <taxon>Suessiales</taxon>
        <taxon>Symbiodiniaceae</taxon>
        <taxon>Effrenium</taxon>
    </lineage>
</organism>
<keyword evidence="3" id="KW-1185">Reference proteome</keyword>
<feature type="compositionally biased region" description="Basic and acidic residues" evidence="1">
    <location>
        <begin position="167"/>
        <end position="187"/>
    </location>
</feature>
<feature type="compositionally biased region" description="Polar residues" evidence="1">
    <location>
        <begin position="101"/>
        <end position="110"/>
    </location>
</feature>
<evidence type="ECO:0000256" key="1">
    <source>
        <dbReference type="SAM" id="MobiDB-lite"/>
    </source>
</evidence>
<accession>A0AA36JM08</accession>
<evidence type="ECO:0000313" key="3">
    <source>
        <dbReference type="Proteomes" id="UP001178507"/>
    </source>
</evidence>
<name>A0AA36JM08_9DINO</name>
<feature type="compositionally biased region" description="Low complexity" evidence="1">
    <location>
        <begin position="149"/>
        <end position="163"/>
    </location>
</feature>
<reference evidence="2" key="1">
    <citation type="submission" date="2023-08" db="EMBL/GenBank/DDBJ databases">
        <authorList>
            <person name="Chen Y."/>
            <person name="Shah S."/>
            <person name="Dougan E. K."/>
            <person name="Thang M."/>
            <person name="Chan C."/>
        </authorList>
    </citation>
    <scope>NUCLEOTIDE SEQUENCE</scope>
</reference>
<feature type="region of interest" description="Disordered" evidence="1">
    <location>
        <begin position="92"/>
        <end position="202"/>
    </location>
</feature>
<gene>
    <name evidence="2" type="ORF">EVOR1521_LOCUS29626</name>
</gene>
<dbReference type="AlphaFoldDB" id="A0AA36JM08"/>
<proteinExistence type="predicted"/>
<comment type="caution">
    <text evidence="2">The sequence shown here is derived from an EMBL/GenBank/DDBJ whole genome shotgun (WGS) entry which is preliminary data.</text>
</comment>
<dbReference type="Proteomes" id="UP001178507">
    <property type="component" value="Unassembled WGS sequence"/>
</dbReference>
<evidence type="ECO:0000313" key="2">
    <source>
        <dbReference type="EMBL" id="CAJ1408104.1"/>
    </source>
</evidence>
<feature type="region of interest" description="Disordered" evidence="1">
    <location>
        <begin position="269"/>
        <end position="305"/>
    </location>
</feature>
<protein>
    <submittedName>
        <fullName evidence="2">Uncharacterized protein</fullName>
    </submittedName>
</protein>
<sequence>MDVRFRVLFVSAQPRGNAFANASAVLSEGGQEFAANFNLEKELANEVELWRLQASSVLLTEANRRQQSPRGREGPESAEGLAAMARRLHGGMPFDHERSLSPPSRTQLSLHNRAGLTPRLSPREEIGAWPAPDPQKDHTEAVEQPPPSRGSGAQSAHGSGASGFVESTRESTLGDREPEFGEVREEPSPANIPSEKHGYEDKAVSTATAATSDGPVDVQLQARAIAEHRAFSDLSSEDSTFVGFIEDTTEAPGQEYRILFHATPKSSGLQFGTQAASAPGDEALPESQSFAMSEVSGVKSDRMHF</sequence>